<dbReference type="AlphaFoldDB" id="A0A7W7RC28"/>
<sequence length="81" mass="8622">MRILDHFKTTPTDGLAAVLGLLAGWHAWHPGKGQAWYLTLGHAALTALIVYGAVHLISVVTRPGSKSGSKAAPARRRGGRR</sequence>
<keyword evidence="2" id="KW-0472">Membrane</keyword>
<feature type="region of interest" description="Disordered" evidence="1">
    <location>
        <begin position="62"/>
        <end position="81"/>
    </location>
</feature>
<organism evidence="3 4">
    <name type="scientific">Kitasatospora kifunensis</name>
    <name type="common">Streptomyces kifunensis</name>
    <dbReference type="NCBI Taxonomy" id="58351"/>
    <lineage>
        <taxon>Bacteria</taxon>
        <taxon>Bacillati</taxon>
        <taxon>Actinomycetota</taxon>
        <taxon>Actinomycetes</taxon>
        <taxon>Kitasatosporales</taxon>
        <taxon>Streptomycetaceae</taxon>
        <taxon>Kitasatospora</taxon>
    </lineage>
</organism>
<evidence type="ECO:0000256" key="1">
    <source>
        <dbReference type="SAM" id="MobiDB-lite"/>
    </source>
</evidence>
<feature type="transmembrane region" description="Helical" evidence="2">
    <location>
        <begin position="35"/>
        <end position="60"/>
    </location>
</feature>
<protein>
    <submittedName>
        <fullName evidence="3">Uncharacterized protein</fullName>
    </submittedName>
</protein>
<evidence type="ECO:0000256" key="2">
    <source>
        <dbReference type="SAM" id="Phobius"/>
    </source>
</evidence>
<feature type="compositionally biased region" description="Low complexity" evidence="1">
    <location>
        <begin position="63"/>
        <end position="72"/>
    </location>
</feature>
<reference evidence="3 4" key="1">
    <citation type="submission" date="2020-08" db="EMBL/GenBank/DDBJ databases">
        <title>Sequencing the genomes of 1000 actinobacteria strains.</title>
        <authorList>
            <person name="Klenk H.-P."/>
        </authorList>
    </citation>
    <scope>NUCLEOTIDE SEQUENCE [LARGE SCALE GENOMIC DNA]</scope>
    <source>
        <strain evidence="3 4">DSM 41654</strain>
    </source>
</reference>
<gene>
    <name evidence="3" type="ORF">FHR34_008278</name>
</gene>
<keyword evidence="2" id="KW-0812">Transmembrane</keyword>
<name>A0A7W7RC28_KITKI</name>
<keyword evidence="4" id="KW-1185">Reference proteome</keyword>
<proteinExistence type="predicted"/>
<keyword evidence="2" id="KW-1133">Transmembrane helix</keyword>
<evidence type="ECO:0000313" key="3">
    <source>
        <dbReference type="EMBL" id="MBB4929179.1"/>
    </source>
</evidence>
<evidence type="ECO:0000313" key="4">
    <source>
        <dbReference type="Proteomes" id="UP000540506"/>
    </source>
</evidence>
<accession>A0A7W7RC28</accession>
<dbReference type="EMBL" id="JACHJV010000004">
    <property type="protein sequence ID" value="MBB4929179.1"/>
    <property type="molecule type" value="Genomic_DNA"/>
</dbReference>
<dbReference type="Proteomes" id="UP000540506">
    <property type="component" value="Unassembled WGS sequence"/>
</dbReference>
<comment type="caution">
    <text evidence="3">The sequence shown here is derived from an EMBL/GenBank/DDBJ whole genome shotgun (WGS) entry which is preliminary data.</text>
</comment>
<dbReference type="RefSeq" id="WP_184947350.1">
    <property type="nucleotide sequence ID" value="NZ_JACHJV010000004.1"/>
</dbReference>